<name>A0AAW1ABN0_9HYME</name>
<proteinExistence type="predicted"/>
<keyword evidence="2" id="KW-1185">Reference proteome</keyword>
<evidence type="ECO:0000313" key="2">
    <source>
        <dbReference type="Proteomes" id="UP001432146"/>
    </source>
</evidence>
<reference evidence="1 2" key="1">
    <citation type="submission" date="2024-05" db="EMBL/GenBank/DDBJ databases">
        <title>The nuclear and mitochondrial genome assemblies of Tetragonisca angustula (Apidae: Meliponini), a tiny yet remarkable pollinator in the Neotropics.</title>
        <authorList>
            <person name="Ferrari R."/>
            <person name="Ricardo P.C."/>
            <person name="Dias F.C."/>
            <person name="Araujo N.S."/>
            <person name="Soares D.O."/>
            <person name="Zhou Q.-S."/>
            <person name="Zhu C.-D."/>
            <person name="Coutinho L."/>
            <person name="Airas M.C."/>
            <person name="Batista T.M."/>
        </authorList>
    </citation>
    <scope>NUCLEOTIDE SEQUENCE [LARGE SCALE GENOMIC DNA]</scope>
    <source>
        <strain evidence="1">ASF017062</strain>
        <tissue evidence="1">Abdomen</tissue>
    </source>
</reference>
<protein>
    <submittedName>
        <fullName evidence="1">Uncharacterized protein</fullName>
    </submittedName>
</protein>
<dbReference type="EMBL" id="JAWNGG020000030">
    <property type="protein sequence ID" value="KAK9307380.1"/>
    <property type="molecule type" value="Genomic_DNA"/>
</dbReference>
<dbReference type="AlphaFoldDB" id="A0AAW1ABN0"/>
<gene>
    <name evidence="1" type="ORF">QLX08_002275</name>
</gene>
<comment type="caution">
    <text evidence="1">The sequence shown here is derived from an EMBL/GenBank/DDBJ whole genome shotgun (WGS) entry which is preliminary data.</text>
</comment>
<dbReference type="Proteomes" id="UP001432146">
    <property type="component" value="Unassembled WGS sequence"/>
</dbReference>
<sequence length="68" mass="7666">MDKVSLAGGSVTETYIIGRRQLYETTAMIPVRPVSAHRVKKGEFYSTKGLQRTYVQDHHSKKIKATLS</sequence>
<evidence type="ECO:0000313" key="1">
    <source>
        <dbReference type="EMBL" id="KAK9307380.1"/>
    </source>
</evidence>
<accession>A0AAW1ABN0</accession>
<organism evidence="1 2">
    <name type="scientific">Tetragonisca angustula</name>
    <dbReference type="NCBI Taxonomy" id="166442"/>
    <lineage>
        <taxon>Eukaryota</taxon>
        <taxon>Metazoa</taxon>
        <taxon>Ecdysozoa</taxon>
        <taxon>Arthropoda</taxon>
        <taxon>Hexapoda</taxon>
        <taxon>Insecta</taxon>
        <taxon>Pterygota</taxon>
        <taxon>Neoptera</taxon>
        <taxon>Endopterygota</taxon>
        <taxon>Hymenoptera</taxon>
        <taxon>Apocrita</taxon>
        <taxon>Aculeata</taxon>
        <taxon>Apoidea</taxon>
        <taxon>Anthophila</taxon>
        <taxon>Apidae</taxon>
        <taxon>Tetragonisca</taxon>
    </lineage>
</organism>